<proteinExistence type="inferred from homology"/>
<dbReference type="Gene3D" id="1.10.10.10">
    <property type="entry name" value="Winged helix-like DNA-binding domain superfamily/Winged helix DNA-binding domain"/>
    <property type="match status" value="1"/>
</dbReference>
<organism evidence="3 4">
    <name type="scientific">Paracraurococcus lichenis</name>
    <dbReference type="NCBI Taxonomy" id="3064888"/>
    <lineage>
        <taxon>Bacteria</taxon>
        <taxon>Pseudomonadati</taxon>
        <taxon>Pseudomonadota</taxon>
        <taxon>Alphaproteobacteria</taxon>
        <taxon>Acetobacterales</taxon>
        <taxon>Roseomonadaceae</taxon>
        <taxon>Paracraurococcus</taxon>
    </lineage>
</organism>
<comment type="caution">
    <text evidence="3">The sequence shown here is derived from an EMBL/GenBank/DDBJ whole genome shotgun (WGS) entry which is preliminary data.</text>
</comment>
<dbReference type="InterPro" id="IPR000525">
    <property type="entry name" value="Initiator_Rep_WH1"/>
</dbReference>
<evidence type="ECO:0000313" key="3">
    <source>
        <dbReference type="EMBL" id="MDO9714170.1"/>
    </source>
</evidence>
<feature type="domain" description="Initiator Rep protein WH1" evidence="2">
    <location>
        <begin position="17"/>
        <end position="161"/>
    </location>
</feature>
<evidence type="ECO:0000256" key="1">
    <source>
        <dbReference type="ARBA" id="ARBA00038283"/>
    </source>
</evidence>
<accession>A0ABT9EDS8</accession>
<dbReference type="RefSeq" id="WP_305109010.1">
    <property type="nucleotide sequence ID" value="NZ_JAUTWS010000176.1"/>
</dbReference>
<dbReference type="EMBL" id="JAUTWS010000176">
    <property type="protein sequence ID" value="MDO9714170.1"/>
    <property type="molecule type" value="Genomic_DNA"/>
</dbReference>
<dbReference type="InterPro" id="IPR036388">
    <property type="entry name" value="WH-like_DNA-bd_sf"/>
</dbReference>
<evidence type="ECO:0000259" key="2">
    <source>
        <dbReference type="Pfam" id="PF01051"/>
    </source>
</evidence>
<comment type="similarity">
    <text evidence="1">Belongs to the initiator RepB protein family.</text>
</comment>
<dbReference type="Pfam" id="PF01051">
    <property type="entry name" value="Rep3_N"/>
    <property type="match status" value="1"/>
</dbReference>
<reference evidence="3 4" key="1">
    <citation type="submission" date="2023-08" db="EMBL/GenBank/DDBJ databases">
        <title>The draft genome sequence of Paracraurococcus sp. LOR1-02.</title>
        <authorList>
            <person name="Kingkaew E."/>
            <person name="Tanasupawat S."/>
        </authorList>
    </citation>
    <scope>NUCLEOTIDE SEQUENCE [LARGE SCALE GENOMIC DNA]</scope>
    <source>
        <strain evidence="3 4">LOR1-02</strain>
    </source>
</reference>
<dbReference type="SUPFAM" id="SSF46785">
    <property type="entry name" value="Winged helix' DNA-binding domain"/>
    <property type="match status" value="1"/>
</dbReference>
<protein>
    <submittedName>
        <fullName evidence="3">Replication initiation protein</fullName>
    </submittedName>
</protein>
<dbReference type="Pfam" id="PF21205">
    <property type="entry name" value="Rep3_C"/>
    <property type="match status" value="1"/>
</dbReference>
<dbReference type="Proteomes" id="UP001243009">
    <property type="component" value="Unassembled WGS sequence"/>
</dbReference>
<keyword evidence="4" id="KW-1185">Reference proteome</keyword>
<gene>
    <name evidence="3" type="ORF">Q7A36_38095</name>
</gene>
<dbReference type="InterPro" id="IPR036390">
    <property type="entry name" value="WH_DNA-bd_sf"/>
</dbReference>
<name>A0ABT9EDS8_9PROT</name>
<evidence type="ECO:0000313" key="4">
    <source>
        <dbReference type="Proteomes" id="UP001243009"/>
    </source>
</evidence>
<sequence length="286" mass="32411">MRAAFVRPQEIGGGDGVVKAGELVDATYPDGASLSGAARKVLVLLLAKAAGDAWKDREFCITKGELRGRHKGNERLDKVLDELQRTLLRVRVRSPRGQDAVQVAAVMQSRTEELSDDAQSLVYWRFSEPMRLIMQASDHYAELQRQAVLAFDSRYSVTLYEQGCLRYRRQHPVWHGTLQELREMLGVPSGRYRDWTDLRRFTLEAAKVEIDHLAPFILTWQEFRRGRAVERVEIQFTPKDDNARAEAEAEIQRSRVGRKARRTGAVETVAGIAPEVAAELARLRKG</sequence>